<dbReference type="SMART" id="SM00420">
    <property type="entry name" value="HTH_DEOR"/>
    <property type="match status" value="1"/>
</dbReference>
<dbReference type="InterPro" id="IPR018356">
    <property type="entry name" value="Tscrpt_reg_HTH_DeoR_CS"/>
</dbReference>
<protein>
    <recommendedName>
        <fullName evidence="1">Lactose phosphotransferase system repressor</fullName>
    </recommendedName>
</protein>
<dbReference type="InterPro" id="IPR014036">
    <property type="entry name" value="DeoR-like_C"/>
</dbReference>
<evidence type="ECO:0000256" key="3">
    <source>
        <dbReference type="ARBA" id="ARBA00023015"/>
    </source>
</evidence>
<dbReference type="PRINTS" id="PR00037">
    <property type="entry name" value="HTHLACR"/>
</dbReference>
<keyword evidence="4" id="KW-0238">DNA-binding</keyword>
<geneLocation type="plasmid" evidence="8">
    <name>megaplasmid</name>
</geneLocation>
<dbReference type="Gene3D" id="3.40.50.1360">
    <property type="match status" value="1"/>
</dbReference>
<dbReference type="SMART" id="SM01134">
    <property type="entry name" value="DeoRC"/>
    <property type="match status" value="1"/>
</dbReference>
<keyword evidence="3" id="KW-0805">Transcription regulation</keyword>
<dbReference type="PROSITE" id="PS51000">
    <property type="entry name" value="HTH_DEOR_2"/>
    <property type="match status" value="1"/>
</dbReference>
<dbReference type="GO" id="GO:0003677">
    <property type="term" value="F:DNA binding"/>
    <property type="evidence" value="ECO:0007669"/>
    <property type="project" value="UniProtKB-KW"/>
</dbReference>
<keyword evidence="8" id="KW-0614">Plasmid</keyword>
<sequence>MLKQQRLNIIQELLSQKEIVQVSDLTNILNVTEMTVRRDLKTLEDAGKLLRIHGGAKPVDNSFNKELSNIEKQEIMIEEKKYISKKIANLIKSGDTIFLGPSTTIENVYGYMEDFPTRIITNSIHVFNKFNNSNKYDLILIGGSYRYRTGAFVGSIANQALSKMRISKAFIGTNGISRNEIYTANEEEGTTQEIVLNNAREKYIVADSSKIDKEDFYKFYNLDEITALITDEKITDKEKKTLKNILELFANLTVSLQPL</sequence>
<proteinExistence type="predicted"/>
<dbReference type="SUPFAM" id="SSF46785">
    <property type="entry name" value="Winged helix' DNA-binding domain"/>
    <property type="match status" value="1"/>
</dbReference>
<dbReference type="AlphaFoldDB" id="A0A1Z5AX37"/>
<dbReference type="InterPro" id="IPR036388">
    <property type="entry name" value="WH-like_DNA-bd_sf"/>
</dbReference>
<evidence type="ECO:0000256" key="5">
    <source>
        <dbReference type="ARBA" id="ARBA00023163"/>
    </source>
</evidence>
<reference evidence="8" key="1">
    <citation type="submission" date="2015-04" db="EMBL/GenBank/DDBJ databases">
        <title>Carnobacterium maltaromaticum LMA28 complete chromosome sequence.</title>
        <authorList>
            <person name="Borges F."/>
            <person name="Cailliez-Grimal C."/>
        </authorList>
    </citation>
    <scope>NUCLEOTIDE SEQUENCE [LARGE SCALE GENOMIC DNA]</scope>
    <source>
        <strain evidence="8">LMA28</strain>
        <plasmid evidence="8">megaplasmid</plasmid>
    </source>
</reference>
<dbReference type="PANTHER" id="PTHR30363:SF4">
    <property type="entry name" value="GLYCEROL-3-PHOSPHATE REGULON REPRESSOR"/>
    <property type="match status" value="1"/>
</dbReference>
<keyword evidence="5" id="KW-0804">Transcription</keyword>
<evidence type="ECO:0000256" key="4">
    <source>
        <dbReference type="ARBA" id="ARBA00023125"/>
    </source>
</evidence>
<dbReference type="InterPro" id="IPR050313">
    <property type="entry name" value="Carb_Metab_HTH_regulators"/>
</dbReference>
<keyword evidence="2" id="KW-0678">Repressor</keyword>
<reference evidence="8" key="2">
    <citation type="submission" date="2015-04" db="EMBL/GenBank/DDBJ databases">
        <title>Carnobacterium maltaromaticum LMA28 plasmids.</title>
        <authorList>
            <person name="Cailliez-Grimal C."/>
            <person name="Iskandar C."/>
        </authorList>
    </citation>
    <scope>NUCLEOTIDE SEQUENCE [LARGE SCALE GENOMIC DNA]</scope>
    <source>
        <strain evidence="8">LMA28</strain>
        <plasmid evidence="8">megaplasmid</plasmid>
    </source>
</reference>
<dbReference type="InterPro" id="IPR036390">
    <property type="entry name" value="WH_DNA-bd_sf"/>
</dbReference>
<dbReference type="InterPro" id="IPR037171">
    <property type="entry name" value="NagB/RpiA_transferase-like"/>
</dbReference>
<dbReference type="Pfam" id="PF00455">
    <property type="entry name" value="DeoRC"/>
    <property type="match status" value="1"/>
</dbReference>
<name>A0A1Z5AX37_CARML</name>
<evidence type="ECO:0000256" key="1">
    <source>
        <dbReference type="ARBA" id="ARBA00021390"/>
    </source>
</evidence>
<feature type="domain" description="HTH deoR-type" evidence="7">
    <location>
        <begin position="3"/>
        <end position="58"/>
    </location>
</feature>
<dbReference type="Gene3D" id="1.10.10.10">
    <property type="entry name" value="Winged helix-like DNA-binding domain superfamily/Winged helix DNA-binding domain"/>
    <property type="match status" value="1"/>
</dbReference>
<dbReference type="InterPro" id="IPR001034">
    <property type="entry name" value="DeoR_HTH"/>
</dbReference>
<evidence type="ECO:0000313" key="8">
    <source>
        <dbReference type="EMBL" id="CRI06617.1"/>
    </source>
</evidence>
<organism evidence="8">
    <name type="scientific">Carnobacterium maltaromaticum</name>
    <name type="common">Carnobacterium piscicola</name>
    <dbReference type="NCBI Taxonomy" id="2751"/>
    <lineage>
        <taxon>Bacteria</taxon>
        <taxon>Bacillati</taxon>
        <taxon>Bacillota</taxon>
        <taxon>Bacilli</taxon>
        <taxon>Lactobacillales</taxon>
        <taxon>Carnobacteriaceae</taxon>
        <taxon>Carnobacterium</taxon>
    </lineage>
</organism>
<dbReference type="Pfam" id="PF08220">
    <property type="entry name" value="HTH_DeoR"/>
    <property type="match status" value="1"/>
</dbReference>
<gene>
    <name evidence="8" type="primary">lacR</name>
    <name evidence="8" type="ORF">BN424_mp0075</name>
</gene>
<dbReference type="PANTHER" id="PTHR30363">
    <property type="entry name" value="HTH-TYPE TRANSCRIPTIONAL REGULATOR SRLR-RELATED"/>
    <property type="match status" value="1"/>
</dbReference>
<dbReference type="RefSeq" id="WP_176455260.1">
    <property type="nucleotide sequence ID" value="NZ_LN846931.1"/>
</dbReference>
<comment type="function">
    <text evidence="6">Repressor of the lactose catabolism operon. Galactose-6-phosphate is the inducer.</text>
</comment>
<dbReference type="PROSITE" id="PS00894">
    <property type="entry name" value="HTH_DEOR_1"/>
    <property type="match status" value="1"/>
</dbReference>
<dbReference type="EMBL" id="LN846931">
    <property type="protein sequence ID" value="CRI06617.1"/>
    <property type="molecule type" value="Genomic_DNA"/>
</dbReference>
<evidence type="ECO:0000256" key="6">
    <source>
        <dbReference type="ARBA" id="ARBA00024937"/>
    </source>
</evidence>
<accession>A0A1Z5AX37</accession>
<dbReference type="SUPFAM" id="SSF100950">
    <property type="entry name" value="NagB/RpiA/CoA transferase-like"/>
    <property type="match status" value="1"/>
</dbReference>
<dbReference type="GO" id="GO:0003700">
    <property type="term" value="F:DNA-binding transcription factor activity"/>
    <property type="evidence" value="ECO:0007669"/>
    <property type="project" value="InterPro"/>
</dbReference>
<keyword evidence="8" id="KW-0808">Transferase</keyword>
<dbReference type="GO" id="GO:0016740">
    <property type="term" value="F:transferase activity"/>
    <property type="evidence" value="ECO:0007669"/>
    <property type="project" value="UniProtKB-KW"/>
</dbReference>
<evidence type="ECO:0000256" key="2">
    <source>
        <dbReference type="ARBA" id="ARBA00022491"/>
    </source>
</evidence>
<evidence type="ECO:0000259" key="7">
    <source>
        <dbReference type="PROSITE" id="PS51000"/>
    </source>
</evidence>